<comment type="subcellular location">
    <subcellularLocation>
        <location evidence="1">Cell membrane</location>
        <topology evidence="1">Multi-pass membrane protein</topology>
    </subcellularLocation>
</comment>
<keyword evidence="7 11" id="KW-1133">Transmembrane helix</keyword>
<keyword evidence="4" id="KW-1003">Cell membrane</keyword>
<dbReference type="PATRIC" id="fig|1125725.3.peg.1446"/>
<dbReference type="eggNOG" id="COG1172">
    <property type="taxonomic scope" value="Bacteria"/>
</dbReference>
<feature type="transmembrane region" description="Helical" evidence="11">
    <location>
        <begin position="66"/>
        <end position="83"/>
    </location>
</feature>
<feature type="transmembrane region" description="Helical" evidence="11">
    <location>
        <begin position="120"/>
        <end position="140"/>
    </location>
</feature>
<evidence type="ECO:0000256" key="9">
    <source>
        <dbReference type="ARBA" id="ARBA00025439"/>
    </source>
</evidence>
<keyword evidence="6 11" id="KW-0812">Transmembrane</keyword>
<evidence type="ECO:0000256" key="4">
    <source>
        <dbReference type="ARBA" id="ARBA00022475"/>
    </source>
</evidence>
<dbReference type="OrthoDB" id="9784538at2"/>
<comment type="subunit">
    <text evidence="2">The complex is composed of two ATP-binding proteins (LsrA), two transmembrane proteins (LsrC and LsrD) and a solute-binding protein (LsrB).</text>
</comment>
<dbReference type="Proteomes" id="UP000016412">
    <property type="component" value="Unassembled WGS sequence"/>
</dbReference>
<reference evidence="14 15" key="1">
    <citation type="submission" date="2013-08" db="EMBL/GenBank/DDBJ databases">
        <authorList>
            <person name="Durkin A.S."/>
            <person name="Haft D.R."/>
            <person name="McCorrison J."/>
            <person name="Torralba M."/>
            <person name="Gillis M."/>
            <person name="Haft D.H."/>
            <person name="Methe B."/>
            <person name="Sutton G."/>
            <person name="Nelson K.E."/>
        </authorList>
    </citation>
    <scope>NUCLEOTIDE SEQUENCE [LARGE SCALE GENOMIC DNA]</scope>
    <source>
        <strain evidence="13 15">ATCC 35536</strain>
        <strain evidence="12 14">VPI DR56BR1116</strain>
    </source>
</reference>
<evidence type="ECO:0000256" key="10">
    <source>
        <dbReference type="ARBA" id="ARBA00039381"/>
    </source>
</evidence>
<dbReference type="RefSeq" id="WP_021330450.1">
    <property type="nucleotide sequence ID" value="NZ_AUZJ01000039.1"/>
</dbReference>
<dbReference type="InterPro" id="IPR001851">
    <property type="entry name" value="ABC_transp_permease"/>
</dbReference>
<feature type="transmembrane region" description="Helical" evidence="11">
    <location>
        <begin position="90"/>
        <end position="114"/>
    </location>
</feature>
<accession>U1GVH6</accession>
<name>U1GVH6_TRESO</name>
<feature type="transmembrane region" description="Helical" evidence="11">
    <location>
        <begin position="213"/>
        <end position="238"/>
    </location>
</feature>
<evidence type="ECO:0000256" key="1">
    <source>
        <dbReference type="ARBA" id="ARBA00004651"/>
    </source>
</evidence>
<dbReference type="EMBL" id="AUZJ01000039">
    <property type="protein sequence ID" value="ERF60579.1"/>
    <property type="molecule type" value="Genomic_DNA"/>
</dbReference>
<dbReference type="GO" id="GO:0005886">
    <property type="term" value="C:plasma membrane"/>
    <property type="evidence" value="ECO:0007669"/>
    <property type="project" value="UniProtKB-SubCell"/>
</dbReference>
<dbReference type="STRING" id="1125725.HMPREF1325_1013"/>
<evidence type="ECO:0000313" key="12">
    <source>
        <dbReference type="EMBL" id="ERF60579.1"/>
    </source>
</evidence>
<feature type="transmembrane region" description="Helical" evidence="11">
    <location>
        <begin position="161"/>
        <end position="185"/>
    </location>
</feature>
<comment type="caution">
    <text evidence="12">The sequence shown here is derived from an EMBL/GenBank/DDBJ whole genome shotgun (WGS) entry which is preliminary data.</text>
</comment>
<sequence length="345" mass="36472">MEKKRFTFTNELLLVAVIACEIVLFGILNPRFLRPMVLLGSINDFISICIISLFVTMVIIAGGMDIQAGSIVGLTSIVVGVIFQSGVNVYAACLIAVVAGALCGLLSGFIIAYARVPPMVVTLGGSFLYSGMAISITRIAKVELYKGISGFPSAFTAFTQFRFFGIVPSQILLFIAIAFIAYFILHRTKYGRYVYLCGINPNAAEFSGINTKFIVMTTYALSGIGSAIAGIVLTSYLGTAKADFGKELTLPIITAVVLGGTAITGGTGTILGTALSALVIGIMRFGLSMAGLNTQYLDIPVGILLLIIVASRGLSAQGFSLKCIVGKFRPECTRRTAGEFSAVQK</sequence>
<evidence type="ECO:0000256" key="8">
    <source>
        <dbReference type="ARBA" id="ARBA00023136"/>
    </source>
</evidence>
<dbReference type="Proteomes" id="UP000016646">
    <property type="component" value="Unassembled WGS sequence"/>
</dbReference>
<evidence type="ECO:0000256" key="7">
    <source>
        <dbReference type="ARBA" id="ARBA00022989"/>
    </source>
</evidence>
<protein>
    <recommendedName>
        <fullName evidence="10">Autoinducer 2 import system permease protein LsrD</fullName>
    </recommendedName>
</protein>
<evidence type="ECO:0000256" key="2">
    <source>
        <dbReference type="ARBA" id="ARBA00011262"/>
    </source>
</evidence>
<feature type="transmembrane region" description="Helical" evidence="11">
    <location>
        <begin position="250"/>
        <end position="283"/>
    </location>
</feature>
<evidence type="ECO:0000313" key="14">
    <source>
        <dbReference type="Proteomes" id="UP000016412"/>
    </source>
</evidence>
<proteinExistence type="predicted"/>
<gene>
    <name evidence="13" type="ORF">HMPREF0860_2282</name>
    <name evidence="12" type="ORF">HMPREF1325_1013</name>
</gene>
<feature type="transmembrane region" description="Helical" evidence="11">
    <location>
        <begin position="36"/>
        <end position="60"/>
    </location>
</feature>
<evidence type="ECO:0000256" key="11">
    <source>
        <dbReference type="SAM" id="Phobius"/>
    </source>
</evidence>
<evidence type="ECO:0000256" key="6">
    <source>
        <dbReference type="ARBA" id="ARBA00022692"/>
    </source>
</evidence>
<evidence type="ECO:0000256" key="3">
    <source>
        <dbReference type="ARBA" id="ARBA00022448"/>
    </source>
</evidence>
<dbReference type="Pfam" id="PF02653">
    <property type="entry name" value="BPD_transp_2"/>
    <property type="match status" value="1"/>
</dbReference>
<dbReference type="GO" id="GO:0022857">
    <property type="term" value="F:transmembrane transporter activity"/>
    <property type="evidence" value="ECO:0007669"/>
    <property type="project" value="InterPro"/>
</dbReference>
<feature type="transmembrane region" description="Helical" evidence="11">
    <location>
        <begin position="12"/>
        <end position="29"/>
    </location>
</feature>
<dbReference type="PANTHER" id="PTHR32196:SF71">
    <property type="entry name" value="AUTOINDUCER 2 IMPORT SYSTEM PERMEASE PROTEIN LSRD"/>
    <property type="match status" value="1"/>
</dbReference>
<dbReference type="PANTHER" id="PTHR32196">
    <property type="entry name" value="ABC TRANSPORTER PERMEASE PROTEIN YPHD-RELATED-RELATED"/>
    <property type="match status" value="1"/>
</dbReference>
<evidence type="ECO:0000256" key="5">
    <source>
        <dbReference type="ARBA" id="ARBA00022519"/>
    </source>
</evidence>
<dbReference type="EMBL" id="AVQI01000042">
    <property type="protein sequence ID" value="ERK03195.1"/>
    <property type="molecule type" value="Genomic_DNA"/>
</dbReference>
<keyword evidence="3" id="KW-0813">Transport</keyword>
<evidence type="ECO:0000313" key="15">
    <source>
        <dbReference type="Proteomes" id="UP000016646"/>
    </source>
</evidence>
<organism evidence="12 14">
    <name type="scientific">Treponema socranskii subsp. socranskii VPI DR56BR1116 = ATCC 35536</name>
    <dbReference type="NCBI Taxonomy" id="1125725"/>
    <lineage>
        <taxon>Bacteria</taxon>
        <taxon>Pseudomonadati</taxon>
        <taxon>Spirochaetota</taxon>
        <taxon>Spirochaetia</taxon>
        <taxon>Spirochaetales</taxon>
        <taxon>Treponemataceae</taxon>
        <taxon>Treponema</taxon>
    </lineage>
</organism>
<keyword evidence="5" id="KW-0997">Cell inner membrane</keyword>
<dbReference type="CDD" id="cd06579">
    <property type="entry name" value="TM_PBP1_transp_AraH_like"/>
    <property type="match status" value="1"/>
</dbReference>
<dbReference type="AlphaFoldDB" id="U1GVH6"/>
<keyword evidence="15" id="KW-1185">Reference proteome</keyword>
<evidence type="ECO:0000313" key="13">
    <source>
        <dbReference type="EMBL" id="ERK03195.1"/>
    </source>
</evidence>
<comment type="function">
    <text evidence="9">Part of the ABC transporter complex LsrABCD involved in autoinducer 2 (AI-2) import. Probably responsible for the translocation of the substrate across the membrane.</text>
</comment>
<keyword evidence="8 11" id="KW-0472">Membrane</keyword>